<evidence type="ECO:0000313" key="2">
    <source>
        <dbReference type="Proteomes" id="UP001234989"/>
    </source>
</evidence>
<dbReference type="PANTHER" id="PTHR35218">
    <property type="entry name" value="RNASE H DOMAIN-CONTAINING PROTEIN"/>
    <property type="match status" value="1"/>
</dbReference>
<proteinExistence type="predicted"/>
<accession>A0AAF0TTQ8</accession>
<keyword evidence="2" id="KW-1185">Reference proteome</keyword>
<evidence type="ECO:0000313" key="1">
    <source>
        <dbReference type="EMBL" id="WMV25058.1"/>
    </source>
</evidence>
<reference evidence="1" key="1">
    <citation type="submission" date="2023-08" db="EMBL/GenBank/DDBJ databases">
        <title>A de novo genome assembly of Solanum verrucosum Schlechtendal, a Mexican diploid species geographically isolated from the other diploid A-genome species in potato relatives.</title>
        <authorList>
            <person name="Hosaka K."/>
        </authorList>
    </citation>
    <scope>NUCLEOTIDE SEQUENCE</scope>
    <source>
        <tissue evidence="1">Young leaves</tissue>
    </source>
</reference>
<dbReference type="AlphaFoldDB" id="A0AAF0TTQ8"/>
<organism evidence="1 2">
    <name type="scientific">Solanum verrucosum</name>
    <dbReference type="NCBI Taxonomy" id="315347"/>
    <lineage>
        <taxon>Eukaryota</taxon>
        <taxon>Viridiplantae</taxon>
        <taxon>Streptophyta</taxon>
        <taxon>Embryophyta</taxon>
        <taxon>Tracheophyta</taxon>
        <taxon>Spermatophyta</taxon>
        <taxon>Magnoliopsida</taxon>
        <taxon>eudicotyledons</taxon>
        <taxon>Gunneridae</taxon>
        <taxon>Pentapetalae</taxon>
        <taxon>asterids</taxon>
        <taxon>lamiids</taxon>
        <taxon>Solanales</taxon>
        <taxon>Solanaceae</taxon>
        <taxon>Solanoideae</taxon>
        <taxon>Solaneae</taxon>
        <taxon>Solanum</taxon>
    </lineage>
</organism>
<dbReference type="EMBL" id="CP133615">
    <property type="protein sequence ID" value="WMV25058.1"/>
    <property type="molecule type" value="Genomic_DNA"/>
</dbReference>
<dbReference type="PANTHER" id="PTHR35218:SF9">
    <property type="entry name" value="ENDONUCLEASE_EXONUCLEASE_PHOSPHATASE DOMAIN-CONTAINING PROTEIN"/>
    <property type="match status" value="1"/>
</dbReference>
<dbReference type="Proteomes" id="UP001234989">
    <property type="component" value="Chromosome 4"/>
</dbReference>
<protein>
    <submittedName>
        <fullName evidence="1">Uncharacterized protein</fullName>
    </submittedName>
</protein>
<gene>
    <name evidence="1" type="ORF">MTR67_018443</name>
</gene>
<sequence>MIFPGGEDKKYIHFCLHALVKYSFDLCLTINITLAKYAVVLTPTMKPNLIPMANNPKIPSLFYSSIIQPTSIIMWNTRGATNENLKGILKMTFKAIILAWLPISKPKWKITYECLMNLALMIYGKPQLMFFGIQVLSLSPKRTKPPRSFMP</sequence>
<name>A0AAF0TTQ8_SOLVR</name>